<evidence type="ECO:0000313" key="2">
    <source>
        <dbReference type="EMBL" id="MCJ2183141.1"/>
    </source>
</evidence>
<gene>
    <name evidence="2" type="ORF">MTR62_10620</name>
</gene>
<dbReference type="RefSeq" id="WP_244020535.1">
    <property type="nucleotide sequence ID" value="NZ_JALHLF010000036.1"/>
</dbReference>
<reference evidence="2" key="1">
    <citation type="submission" date="2022-03" db="EMBL/GenBank/DDBJ databases">
        <title>Identification of a novel bacterium isolated from mangrove sediments.</title>
        <authorList>
            <person name="Pan X."/>
        </authorList>
    </citation>
    <scope>NUCLEOTIDE SEQUENCE</scope>
    <source>
        <strain evidence="2">B1949</strain>
    </source>
</reference>
<dbReference type="EMBL" id="JALHLF010000036">
    <property type="protein sequence ID" value="MCJ2183141.1"/>
    <property type="molecule type" value="Genomic_DNA"/>
</dbReference>
<protein>
    <submittedName>
        <fullName evidence="2">Uncharacterized protein</fullName>
    </submittedName>
</protein>
<name>A0ABT0BDI4_9SPHN</name>
<accession>A0ABT0BDI4</accession>
<sequence>MEFLFELLFQFFGELLLQFLVEVGFEQGLRWLGRVLRWVPTPPIAAAWVTLGGVAAGGFSLLVMPHSAIHDPALRLVNLLGTPVLSGAAMTLIGRLRVRKGQSLVRLDRFGYAFLFAFTMALMRYNWAA</sequence>
<feature type="transmembrane region" description="Helical" evidence="1">
    <location>
        <begin position="7"/>
        <end position="25"/>
    </location>
</feature>
<proteinExistence type="predicted"/>
<keyword evidence="3" id="KW-1185">Reference proteome</keyword>
<evidence type="ECO:0000313" key="3">
    <source>
        <dbReference type="Proteomes" id="UP001162881"/>
    </source>
</evidence>
<keyword evidence="1" id="KW-1133">Transmembrane helix</keyword>
<feature type="transmembrane region" description="Helical" evidence="1">
    <location>
        <begin position="76"/>
        <end position="98"/>
    </location>
</feature>
<organism evidence="2 3">
    <name type="scientific">Novosphingobium organovorum</name>
    <dbReference type="NCBI Taxonomy" id="2930092"/>
    <lineage>
        <taxon>Bacteria</taxon>
        <taxon>Pseudomonadati</taxon>
        <taxon>Pseudomonadota</taxon>
        <taxon>Alphaproteobacteria</taxon>
        <taxon>Sphingomonadales</taxon>
        <taxon>Sphingomonadaceae</taxon>
        <taxon>Novosphingobium</taxon>
    </lineage>
</organism>
<dbReference type="Proteomes" id="UP001162881">
    <property type="component" value="Unassembled WGS sequence"/>
</dbReference>
<feature type="transmembrane region" description="Helical" evidence="1">
    <location>
        <begin position="110"/>
        <end position="127"/>
    </location>
</feature>
<evidence type="ECO:0000256" key="1">
    <source>
        <dbReference type="SAM" id="Phobius"/>
    </source>
</evidence>
<comment type="caution">
    <text evidence="2">The sequence shown here is derived from an EMBL/GenBank/DDBJ whole genome shotgun (WGS) entry which is preliminary data.</text>
</comment>
<keyword evidence="1" id="KW-0472">Membrane</keyword>
<feature type="transmembrane region" description="Helical" evidence="1">
    <location>
        <begin position="45"/>
        <end position="64"/>
    </location>
</feature>
<keyword evidence="1" id="KW-0812">Transmembrane</keyword>